<dbReference type="Proteomes" id="UP000298460">
    <property type="component" value="Unassembled WGS sequence"/>
</dbReference>
<dbReference type="AlphaFoldDB" id="A0A4Z0R503"/>
<organism evidence="1 2">
    <name type="scientific">Desulfosporosinus fructosivorans</name>
    <dbReference type="NCBI Taxonomy" id="2018669"/>
    <lineage>
        <taxon>Bacteria</taxon>
        <taxon>Bacillati</taxon>
        <taxon>Bacillota</taxon>
        <taxon>Clostridia</taxon>
        <taxon>Eubacteriales</taxon>
        <taxon>Desulfitobacteriaceae</taxon>
        <taxon>Desulfosporosinus</taxon>
    </lineage>
</organism>
<comment type="caution">
    <text evidence="1">The sequence shown here is derived from an EMBL/GenBank/DDBJ whole genome shotgun (WGS) entry which is preliminary data.</text>
</comment>
<name>A0A4Z0R503_9FIRM</name>
<keyword evidence="2" id="KW-1185">Reference proteome</keyword>
<evidence type="ECO:0000313" key="2">
    <source>
        <dbReference type="Proteomes" id="UP000298460"/>
    </source>
</evidence>
<proteinExistence type="predicted"/>
<gene>
    <name evidence="1" type="ORF">E4K67_16490</name>
</gene>
<dbReference type="RefSeq" id="WP_135548560.1">
    <property type="nucleotide sequence ID" value="NZ_SPQQ01000005.1"/>
</dbReference>
<evidence type="ECO:0000313" key="1">
    <source>
        <dbReference type="EMBL" id="TGE37415.1"/>
    </source>
</evidence>
<dbReference type="EMBL" id="SPQQ01000005">
    <property type="protein sequence ID" value="TGE37415.1"/>
    <property type="molecule type" value="Genomic_DNA"/>
</dbReference>
<sequence>MSDTACEKVGEHFLYGNVRIRQIQMDETKEILDLNVIYANREEQQIRYDGVFYSAFDEKSVGLRIVMSEELPLRALETQEHRDSAQKFWESCGGMEDGFLDVMAERGNKLFVHYVGKTDEYIVIARSISMHL</sequence>
<accession>A0A4Z0R503</accession>
<reference evidence="1 2" key="1">
    <citation type="submission" date="2019-03" db="EMBL/GenBank/DDBJ databases">
        <title>Draft Genome Sequence of Desulfosporosinus fructosivorans Strain 63.6F, Isolated from Marine Sediment in the Baltic Sea.</title>
        <authorList>
            <person name="Hausmann B."/>
            <person name="Vandieken V."/>
            <person name="Pjevac P."/>
            <person name="Schreck K."/>
            <person name="Herbold C.W."/>
            <person name="Loy A."/>
        </authorList>
    </citation>
    <scope>NUCLEOTIDE SEQUENCE [LARGE SCALE GENOMIC DNA]</scope>
    <source>
        <strain evidence="1 2">63.6F</strain>
    </source>
</reference>
<protein>
    <submittedName>
        <fullName evidence="1">Uncharacterized protein</fullName>
    </submittedName>
</protein>
<dbReference type="OrthoDB" id="2082140at2"/>